<proteinExistence type="predicted"/>
<evidence type="ECO:0000256" key="1">
    <source>
        <dbReference type="SAM" id="MobiDB-lite"/>
    </source>
</evidence>
<comment type="caution">
    <text evidence="2">The sequence shown here is derived from an EMBL/GenBank/DDBJ whole genome shotgun (WGS) entry which is preliminary data.</text>
</comment>
<gene>
    <name evidence="2" type="ORF">O181_079441</name>
</gene>
<keyword evidence="3" id="KW-1185">Reference proteome</keyword>
<name>A0A9Q3IDZ1_9BASI</name>
<protein>
    <submittedName>
        <fullName evidence="2">Uncharacterized protein</fullName>
    </submittedName>
</protein>
<organism evidence="2 3">
    <name type="scientific">Austropuccinia psidii MF-1</name>
    <dbReference type="NCBI Taxonomy" id="1389203"/>
    <lineage>
        <taxon>Eukaryota</taxon>
        <taxon>Fungi</taxon>
        <taxon>Dikarya</taxon>
        <taxon>Basidiomycota</taxon>
        <taxon>Pucciniomycotina</taxon>
        <taxon>Pucciniomycetes</taxon>
        <taxon>Pucciniales</taxon>
        <taxon>Sphaerophragmiaceae</taxon>
        <taxon>Austropuccinia</taxon>
    </lineage>
</organism>
<feature type="region of interest" description="Disordered" evidence="1">
    <location>
        <begin position="46"/>
        <end position="165"/>
    </location>
</feature>
<reference evidence="2" key="1">
    <citation type="submission" date="2021-03" db="EMBL/GenBank/DDBJ databases">
        <title>Draft genome sequence of rust myrtle Austropuccinia psidii MF-1, a brazilian biotype.</title>
        <authorList>
            <person name="Quecine M.C."/>
            <person name="Pachon D.M.R."/>
            <person name="Bonatelli M.L."/>
            <person name="Correr F.H."/>
            <person name="Franceschini L.M."/>
            <person name="Leite T.F."/>
            <person name="Margarido G.R.A."/>
            <person name="Almeida C.A."/>
            <person name="Ferrarezi J.A."/>
            <person name="Labate C.A."/>
        </authorList>
    </citation>
    <scope>NUCLEOTIDE SEQUENCE</scope>
    <source>
        <strain evidence="2">MF-1</strain>
    </source>
</reference>
<accession>A0A9Q3IDZ1</accession>
<feature type="compositionally biased region" description="Basic and acidic residues" evidence="1">
    <location>
        <begin position="146"/>
        <end position="158"/>
    </location>
</feature>
<evidence type="ECO:0000313" key="2">
    <source>
        <dbReference type="EMBL" id="MBW0539726.1"/>
    </source>
</evidence>
<evidence type="ECO:0000313" key="3">
    <source>
        <dbReference type="Proteomes" id="UP000765509"/>
    </source>
</evidence>
<dbReference type="AlphaFoldDB" id="A0A9Q3IDZ1"/>
<sequence length="165" mass="18564">MEEKQKEWDFLPSLWIGTMNSYLQVKKFMGPENTEELLKGWTPMSCKGKVQKDKSLVKKPKHVIRGPEEVGPRNRKQPSGSSPSLQKQKSTSKSAQQAQANPKDQPEGQAKVKGKGKAQMERALPAELQDSQGREESHGKCVQYGKKSDGIQKQEERLSQSFPNK</sequence>
<dbReference type="EMBL" id="AVOT02044373">
    <property type="protein sequence ID" value="MBW0539726.1"/>
    <property type="molecule type" value="Genomic_DNA"/>
</dbReference>
<dbReference type="Proteomes" id="UP000765509">
    <property type="component" value="Unassembled WGS sequence"/>
</dbReference>
<feature type="compositionally biased region" description="Low complexity" evidence="1">
    <location>
        <begin position="81"/>
        <end position="100"/>
    </location>
</feature>